<dbReference type="PANTHER" id="PTHR30349:SF64">
    <property type="entry name" value="PROPHAGE INTEGRASE INTD-RELATED"/>
    <property type="match status" value="1"/>
</dbReference>
<dbReference type="AlphaFoldDB" id="A0A225D9Z3"/>
<dbReference type="SUPFAM" id="SSF56349">
    <property type="entry name" value="DNA breaking-rejoining enzymes"/>
    <property type="match status" value="1"/>
</dbReference>
<dbReference type="InterPro" id="IPR044068">
    <property type="entry name" value="CB"/>
</dbReference>
<reference evidence="9" key="1">
    <citation type="submission" date="2017-06" db="EMBL/GenBank/DDBJ databases">
        <title>Genome analysis of Fimbriiglobus ruber SP5, the first member of the order Planctomycetales with confirmed chitinolytic capability.</title>
        <authorList>
            <person name="Ravin N.V."/>
            <person name="Rakitin A.L."/>
            <person name="Ivanova A.A."/>
            <person name="Beletsky A.V."/>
            <person name="Kulichevskaya I.S."/>
            <person name="Mardanov A.V."/>
            <person name="Dedysh S.N."/>
        </authorList>
    </citation>
    <scope>NUCLEOTIDE SEQUENCE [LARGE SCALE GENOMIC DNA]</scope>
    <source>
        <strain evidence="9">SP5</strain>
    </source>
</reference>
<evidence type="ECO:0000259" key="6">
    <source>
        <dbReference type="PROSITE" id="PS51898"/>
    </source>
</evidence>
<dbReference type="GO" id="GO:0003677">
    <property type="term" value="F:DNA binding"/>
    <property type="evidence" value="ECO:0007669"/>
    <property type="project" value="UniProtKB-UniRule"/>
</dbReference>
<comment type="caution">
    <text evidence="8">The sequence shown here is derived from an EMBL/GenBank/DDBJ whole genome shotgun (WGS) entry which is preliminary data.</text>
</comment>
<evidence type="ECO:0000259" key="7">
    <source>
        <dbReference type="PROSITE" id="PS51900"/>
    </source>
</evidence>
<feature type="domain" description="Tyr recombinase" evidence="6">
    <location>
        <begin position="138"/>
        <end position="354"/>
    </location>
</feature>
<evidence type="ECO:0000256" key="1">
    <source>
        <dbReference type="ARBA" id="ARBA00008857"/>
    </source>
</evidence>
<dbReference type="Gene3D" id="1.10.150.130">
    <property type="match status" value="1"/>
</dbReference>
<dbReference type="InterPro" id="IPR002104">
    <property type="entry name" value="Integrase_catalytic"/>
</dbReference>
<evidence type="ECO:0000256" key="3">
    <source>
        <dbReference type="ARBA" id="ARBA00023125"/>
    </source>
</evidence>
<dbReference type="InterPro" id="IPR004107">
    <property type="entry name" value="Integrase_SAM-like_N"/>
</dbReference>
<dbReference type="Gene3D" id="1.10.443.10">
    <property type="entry name" value="Intergrase catalytic core"/>
    <property type="match status" value="1"/>
</dbReference>
<dbReference type="EMBL" id="NIDE01000014">
    <property type="protein sequence ID" value="OWK38430.1"/>
    <property type="molecule type" value="Genomic_DNA"/>
</dbReference>
<keyword evidence="9" id="KW-1185">Reference proteome</keyword>
<name>A0A225D9Z3_9BACT</name>
<keyword evidence="3 5" id="KW-0238">DNA-binding</keyword>
<dbReference type="PANTHER" id="PTHR30349">
    <property type="entry name" value="PHAGE INTEGRASE-RELATED"/>
    <property type="match status" value="1"/>
</dbReference>
<dbReference type="Proteomes" id="UP000214646">
    <property type="component" value="Unassembled WGS sequence"/>
</dbReference>
<dbReference type="PROSITE" id="PS51900">
    <property type="entry name" value="CB"/>
    <property type="match status" value="1"/>
</dbReference>
<keyword evidence="4" id="KW-0233">DNA recombination</keyword>
<gene>
    <name evidence="8" type="ORF">FRUB_07550</name>
</gene>
<comment type="similarity">
    <text evidence="1">Belongs to the 'phage' integrase family.</text>
</comment>
<evidence type="ECO:0000256" key="2">
    <source>
        <dbReference type="ARBA" id="ARBA00022908"/>
    </source>
</evidence>
<evidence type="ECO:0000256" key="4">
    <source>
        <dbReference type="ARBA" id="ARBA00023172"/>
    </source>
</evidence>
<evidence type="ECO:0000256" key="5">
    <source>
        <dbReference type="PROSITE-ProRule" id="PRU01248"/>
    </source>
</evidence>
<dbReference type="GO" id="GO:0015074">
    <property type="term" value="P:DNA integration"/>
    <property type="evidence" value="ECO:0007669"/>
    <property type="project" value="UniProtKB-KW"/>
</dbReference>
<dbReference type="PROSITE" id="PS51898">
    <property type="entry name" value="TYR_RECOMBINASE"/>
    <property type="match status" value="1"/>
</dbReference>
<dbReference type="GO" id="GO:0006310">
    <property type="term" value="P:DNA recombination"/>
    <property type="evidence" value="ECO:0007669"/>
    <property type="project" value="UniProtKB-KW"/>
</dbReference>
<keyword evidence="2" id="KW-0229">DNA integration</keyword>
<dbReference type="Pfam" id="PF00589">
    <property type="entry name" value="Phage_integrase"/>
    <property type="match status" value="1"/>
</dbReference>
<dbReference type="InterPro" id="IPR011946">
    <property type="entry name" value="Integrase_integron-type"/>
</dbReference>
<evidence type="ECO:0000313" key="9">
    <source>
        <dbReference type="Proteomes" id="UP000214646"/>
    </source>
</evidence>
<protein>
    <submittedName>
        <fullName evidence="8">Integron integrase IntIPac</fullName>
    </submittedName>
</protein>
<organism evidence="8 9">
    <name type="scientific">Fimbriiglobus ruber</name>
    <dbReference type="NCBI Taxonomy" id="1908690"/>
    <lineage>
        <taxon>Bacteria</taxon>
        <taxon>Pseudomonadati</taxon>
        <taxon>Planctomycetota</taxon>
        <taxon>Planctomycetia</taxon>
        <taxon>Gemmatales</taxon>
        <taxon>Gemmataceae</taxon>
        <taxon>Fimbriiglobus</taxon>
    </lineage>
</organism>
<dbReference type="Pfam" id="PF13495">
    <property type="entry name" value="Phage_int_SAM_4"/>
    <property type="match status" value="1"/>
</dbReference>
<proteinExistence type="inferred from homology"/>
<dbReference type="InterPro" id="IPR050090">
    <property type="entry name" value="Tyrosine_recombinase_XerCD"/>
</dbReference>
<feature type="domain" description="Core-binding (CB)" evidence="7">
    <location>
        <begin position="37"/>
        <end position="120"/>
    </location>
</feature>
<sequence length="355" mass="40027">MVAAKIRWGEKRWIAFGRRVWFNRGMSDRLSRPEHPPGEPKLLDRLRAACRVRHYSLRTEDAYHDWVRRFILFHDKRHPADMAAAEITAFLTHLAVDGGVGASTQNQAYSAILFLYRHVLRADPGVIAGVVRAHRPKRLPVVLTKPEVRLVLRQLDDPYRLVAHLLYGSGLRLLEALRLRVKDLDFARRELTVREGKGNKDRVTMLPSSLEPELLHHLDGVRRGHEKDLAAGGGTVYLPAALDRKLPAAAAEWKWQYVFPSPVRSTDPRSGAVRRHHLHEGSMSRAVSAAVRASGIGKRATSHSFRHSFATHLLEAGYDIRTVQELLGHEDVSTTMIYTHVLNRGGLGVKSPLDD</sequence>
<evidence type="ECO:0000313" key="8">
    <source>
        <dbReference type="EMBL" id="OWK38430.1"/>
    </source>
</evidence>
<dbReference type="NCBIfam" id="TIGR02249">
    <property type="entry name" value="integrase_gron"/>
    <property type="match status" value="1"/>
</dbReference>
<accession>A0A225D9Z3</accession>
<dbReference type="InterPro" id="IPR010998">
    <property type="entry name" value="Integrase_recombinase_N"/>
</dbReference>
<dbReference type="InterPro" id="IPR013762">
    <property type="entry name" value="Integrase-like_cat_sf"/>
</dbReference>
<dbReference type="InterPro" id="IPR011010">
    <property type="entry name" value="DNA_brk_join_enz"/>
</dbReference>